<protein>
    <recommendedName>
        <fullName evidence="13">3-isopropylmalate dehydrogenase</fullName>
        <ecNumber evidence="13">1.1.1.85</ecNumber>
    </recommendedName>
    <alternativeName>
        <fullName evidence="13">3-IPM-DH</fullName>
    </alternativeName>
    <alternativeName>
        <fullName evidence="13">Beta-IPM dehydrogenase</fullName>
        <shortName evidence="13">IMDH</shortName>
    </alternativeName>
</protein>
<dbReference type="SMART" id="SM01329">
    <property type="entry name" value="Iso_dh"/>
    <property type="match status" value="1"/>
</dbReference>
<dbReference type="EMBL" id="VCNI01000001">
    <property type="protein sequence ID" value="TMU56767.1"/>
    <property type="molecule type" value="Genomic_DNA"/>
</dbReference>
<evidence type="ECO:0000256" key="1">
    <source>
        <dbReference type="ARBA" id="ARBA00000624"/>
    </source>
</evidence>
<evidence type="ECO:0000313" key="17">
    <source>
        <dbReference type="Proteomes" id="UP000751614"/>
    </source>
</evidence>
<comment type="cofactor">
    <cofactor evidence="13 14">
        <name>Mg(2+)</name>
        <dbReference type="ChEBI" id="CHEBI:18420"/>
    </cofactor>
    <cofactor evidence="13 14">
        <name>Mn(2+)</name>
        <dbReference type="ChEBI" id="CHEBI:29035"/>
    </cofactor>
    <text evidence="13 14">Binds 1 Mg(2+) or Mn(2+) ion per subunit.</text>
</comment>
<comment type="subunit">
    <text evidence="5 13 14">Homodimer.</text>
</comment>
<keyword evidence="6 13" id="KW-0432">Leucine biosynthesis</keyword>
<comment type="caution">
    <text evidence="13">Lacks conserved residue(s) required for the propagation of feature annotation.</text>
</comment>
<feature type="binding site" evidence="13">
    <location>
        <position position="135"/>
    </location>
    <ligand>
        <name>substrate</name>
    </ligand>
</feature>
<keyword evidence="13" id="KW-0464">Manganese</keyword>
<dbReference type="NCBIfam" id="TIGR00169">
    <property type="entry name" value="leuB"/>
    <property type="match status" value="1"/>
</dbReference>
<dbReference type="InterPro" id="IPR004429">
    <property type="entry name" value="Isopropylmalate_DH"/>
</dbReference>
<keyword evidence="13" id="KW-0963">Cytoplasm</keyword>
<dbReference type="InterPro" id="IPR024084">
    <property type="entry name" value="IsoPropMal-DH-like_dom"/>
</dbReference>
<evidence type="ECO:0000256" key="13">
    <source>
        <dbReference type="HAMAP-Rule" id="MF_01033"/>
    </source>
</evidence>
<dbReference type="PANTHER" id="PTHR42979">
    <property type="entry name" value="3-ISOPROPYLMALATE DEHYDROGENASE"/>
    <property type="match status" value="1"/>
</dbReference>
<dbReference type="Pfam" id="PF00180">
    <property type="entry name" value="Iso_dh"/>
    <property type="match status" value="1"/>
</dbReference>
<feature type="binding site" evidence="13">
    <location>
        <position position="249"/>
    </location>
    <ligand>
        <name>Mg(2+)</name>
        <dbReference type="ChEBI" id="CHEBI:18420"/>
    </ligand>
</feature>
<dbReference type="InterPro" id="IPR019818">
    <property type="entry name" value="IsoCit/isopropylmalate_DH_CS"/>
</dbReference>
<evidence type="ECO:0000256" key="14">
    <source>
        <dbReference type="RuleBase" id="RU004445"/>
    </source>
</evidence>
<keyword evidence="7 13" id="KW-0028">Amino-acid biosynthesis</keyword>
<feature type="binding site" evidence="13">
    <location>
        <position position="221"/>
    </location>
    <ligand>
        <name>substrate</name>
    </ligand>
</feature>
<evidence type="ECO:0000256" key="12">
    <source>
        <dbReference type="ARBA" id="ARBA00023304"/>
    </source>
</evidence>
<name>A0ABY2WPT6_9FLAO</name>
<feature type="binding site" evidence="13">
    <location>
        <position position="221"/>
    </location>
    <ligand>
        <name>Mg(2+)</name>
        <dbReference type="ChEBI" id="CHEBI:18420"/>
    </ligand>
</feature>
<accession>A0ABY2WPT6</accession>
<dbReference type="RefSeq" id="WP_138833556.1">
    <property type="nucleotide sequence ID" value="NZ_VCNI01000001.1"/>
</dbReference>
<evidence type="ECO:0000256" key="11">
    <source>
        <dbReference type="ARBA" id="ARBA00023027"/>
    </source>
</evidence>
<dbReference type="PROSITE" id="PS00470">
    <property type="entry name" value="IDH_IMDH"/>
    <property type="match status" value="1"/>
</dbReference>
<feature type="site" description="Important for catalysis" evidence="13">
    <location>
        <position position="189"/>
    </location>
</feature>
<evidence type="ECO:0000256" key="9">
    <source>
        <dbReference type="ARBA" id="ARBA00022842"/>
    </source>
</evidence>
<comment type="subcellular location">
    <subcellularLocation>
        <location evidence="13">Cytoplasm</location>
    </subcellularLocation>
</comment>
<sequence length="372" mass="40639">MNLNIALLPGDGIGPEVLAQAVKCLQAVEETFNHQFIYREAVVGAIAIDRKGNPLPDTTLNLCKEADAVLFGAIGDPKYDNDPNAKVRPEQGLLKLRKELGLFANIRPVKVFPSLIQNSPLKQEVIDGTDFTIYRELTGGIYFGQKHLNEDGTVASDLCEYSEQEISRIAHLAFKAAKNRRNKLTLVDKANVLESSRLWRKVVTKIGESYPDVQLEYMFVDNAAMQIILNPSQFDVILTENMFGDIISDEGSVIGGSIGLLASASAGEDSAMFEPIHGSYPQAKAQDIANPIASILSAAMLLEHFGLYEEAMAVREAVDKSLKKGVVTPDLDSKSQYGTNQVGDFVAENIVDNGDDFNMNDENIDLGKSTII</sequence>
<comment type="pathway">
    <text evidence="3 13 14">Amino-acid biosynthesis; L-leucine biosynthesis; L-leucine from 3-methyl-2-oxobutanoate: step 3/4.</text>
</comment>
<dbReference type="Gene3D" id="3.40.718.10">
    <property type="entry name" value="Isopropylmalate Dehydrogenase"/>
    <property type="match status" value="1"/>
</dbReference>
<dbReference type="SUPFAM" id="SSF53659">
    <property type="entry name" value="Isocitrate/Isopropylmalate dehydrogenase-like"/>
    <property type="match status" value="1"/>
</dbReference>
<keyword evidence="9 13" id="KW-0460">Magnesium</keyword>
<dbReference type="PANTHER" id="PTHR42979:SF1">
    <property type="entry name" value="3-ISOPROPYLMALATE DEHYDROGENASE"/>
    <property type="match status" value="1"/>
</dbReference>
<comment type="caution">
    <text evidence="16">The sequence shown here is derived from an EMBL/GenBank/DDBJ whole genome shotgun (WGS) entry which is preliminary data.</text>
</comment>
<comment type="cofactor">
    <cofactor evidence="2">
        <name>Mn(2+)</name>
        <dbReference type="ChEBI" id="CHEBI:29035"/>
    </cofactor>
</comment>
<evidence type="ECO:0000256" key="10">
    <source>
        <dbReference type="ARBA" id="ARBA00023002"/>
    </source>
</evidence>
<dbReference type="HAMAP" id="MF_01033">
    <property type="entry name" value="LeuB_type1"/>
    <property type="match status" value="1"/>
</dbReference>
<feature type="domain" description="Isopropylmalate dehydrogenase-like" evidence="15">
    <location>
        <begin position="4"/>
        <end position="346"/>
    </location>
</feature>
<proteinExistence type="inferred from homology"/>
<gene>
    <name evidence="13 16" type="primary">leuB</name>
    <name evidence="16" type="ORF">FGG15_04270</name>
</gene>
<dbReference type="GO" id="GO:0003862">
    <property type="term" value="F:3-isopropylmalate dehydrogenase activity"/>
    <property type="evidence" value="ECO:0007669"/>
    <property type="project" value="UniProtKB-EC"/>
</dbReference>
<comment type="function">
    <text evidence="13 14">Catalyzes the oxidation of 3-carboxy-2-hydroxy-4-methylpentanoate (3-isopropylmalate) to 3-carboxy-4-methyl-2-oxopentanoate. The product decarboxylates to 4-methyl-2 oxopentanoate.</text>
</comment>
<keyword evidence="11 13" id="KW-0520">NAD</keyword>
<keyword evidence="12 13" id="KW-0100">Branched-chain amino acid biosynthesis</keyword>
<feature type="binding site" evidence="13">
    <location>
        <position position="97"/>
    </location>
    <ligand>
        <name>substrate</name>
    </ligand>
</feature>
<evidence type="ECO:0000256" key="6">
    <source>
        <dbReference type="ARBA" id="ARBA00022430"/>
    </source>
</evidence>
<keyword evidence="10 13" id="KW-0560">Oxidoreductase</keyword>
<keyword evidence="17" id="KW-1185">Reference proteome</keyword>
<reference evidence="16 17" key="1">
    <citation type="submission" date="2019-05" db="EMBL/GenBank/DDBJ databases">
        <title>Flagellimonas sp. AsT0115, sp. nov., isolated from a marine red algae, Asparagopsis taxiformis.</title>
        <authorList>
            <person name="Kim J."/>
            <person name="Jeong S.E."/>
            <person name="Jeon C.O."/>
        </authorList>
    </citation>
    <scope>NUCLEOTIDE SEQUENCE [LARGE SCALE GENOMIC DNA]</scope>
    <source>
        <strain evidence="16 17">AsT0115</strain>
    </source>
</reference>
<evidence type="ECO:0000256" key="5">
    <source>
        <dbReference type="ARBA" id="ARBA00011738"/>
    </source>
</evidence>
<evidence type="ECO:0000256" key="3">
    <source>
        <dbReference type="ARBA" id="ARBA00004762"/>
    </source>
</evidence>
<evidence type="ECO:0000256" key="4">
    <source>
        <dbReference type="ARBA" id="ARBA00008319"/>
    </source>
</evidence>
<evidence type="ECO:0000256" key="2">
    <source>
        <dbReference type="ARBA" id="ARBA00001936"/>
    </source>
</evidence>
<organism evidence="16 17">
    <name type="scientific">Flagellimonas algicola</name>
    <dbReference type="NCBI Taxonomy" id="2583815"/>
    <lineage>
        <taxon>Bacteria</taxon>
        <taxon>Pseudomonadati</taxon>
        <taxon>Bacteroidota</taxon>
        <taxon>Flavobacteriia</taxon>
        <taxon>Flavobacteriales</taxon>
        <taxon>Flavobacteriaceae</taxon>
        <taxon>Flagellimonas</taxon>
    </lineage>
</organism>
<evidence type="ECO:0000259" key="15">
    <source>
        <dbReference type="SMART" id="SM01329"/>
    </source>
</evidence>
<feature type="site" description="Important for catalysis" evidence="13">
    <location>
        <position position="142"/>
    </location>
</feature>
<evidence type="ECO:0000256" key="8">
    <source>
        <dbReference type="ARBA" id="ARBA00022723"/>
    </source>
</evidence>
<dbReference type="EC" id="1.1.1.85" evidence="13"/>
<feature type="binding site" evidence="13">
    <location>
        <position position="245"/>
    </location>
    <ligand>
        <name>Mg(2+)</name>
        <dbReference type="ChEBI" id="CHEBI:18420"/>
    </ligand>
</feature>
<keyword evidence="8 13" id="KW-0479">Metal-binding</keyword>
<dbReference type="Proteomes" id="UP000751614">
    <property type="component" value="Unassembled WGS sequence"/>
</dbReference>
<comment type="catalytic activity">
    <reaction evidence="1 13 14">
        <text>(2R,3S)-3-isopropylmalate + NAD(+) = 4-methyl-2-oxopentanoate + CO2 + NADH</text>
        <dbReference type="Rhea" id="RHEA:32271"/>
        <dbReference type="ChEBI" id="CHEBI:16526"/>
        <dbReference type="ChEBI" id="CHEBI:17865"/>
        <dbReference type="ChEBI" id="CHEBI:35121"/>
        <dbReference type="ChEBI" id="CHEBI:57540"/>
        <dbReference type="ChEBI" id="CHEBI:57945"/>
        <dbReference type="EC" id="1.1.1.85"/>
    </reaction>
</comment>
<feature type="binding site" evidence="13">
    <location>
        <position position="107"/>
    </location>
    <ligand>
        <name>substrate</name>
    </ligand>
</feature>
<evidence type="ECO:0000256" key="7">
    <source>
        <dbReference type="ARBA" id="ARBA00022605"/>
    </source>
</evidence>
<evidence type="ECO:0000313" key="16">
    <source>
        <dbReference type="EMBL" id="TMU56767.1"/>
    </source>
</evidence>
<comment type="similarity">
    <text evidence="4 13">Belongs to the isocitrate and isopropylmalate dehydrogenases family. LeuB type 1 subfamily.</text>
</comment>